<dbReference type="InterPro" id="IPR056737">
    <property type="entry name" value="Beta-prop_ATRN-MKLN-like"/>
</dbReference>
<evidence type="ECO:0000313" key="7">
    <source>
        <dbReference type="Proteomes" id="UP000266673"/>
    </source>
</evidence>
<dbReference type="Pfam" id="PF24681">
    <property type="entry name" value="Kelch_KLHDC2_KLHL20_DRC7"/>
    <property type="match status" value="1"/>
</dbReference>
<dbReference type="SUPFAM" id="SSF117281">
    <property type="entry name" value="Kelch motif"/>
    <property type="match status" value="2"/>
</dbReference>
<feature type="transmembrane region" description="Helical" evidence="4">
    <location>
        <begin position="367"/>
        <end position="390"/>
    </location>
</feature>
<reference evidence="6 7" key="1">
    <citation type="submission" date="2018-06" db="EMBL/GenBank/DDBJ databases">
        <title>Comparative genomics reveals the genomic features of Rhizophagus irregularis, R. cerebriforme, R. diaphanum and Gigaspora rosea, and their symbiotic lifestyle signature.</title>
        <authorList>
            <person name="Morin E."/>
            <person name="San Clemente H."/>
            <person name="Chen E.C.H."/>
            <person name="De La Providencia I."/>
            <person name="Hainaut M."/>
            <person name="Kuo A."/>
            <person name="Kohler A."/>
            <person name="Murat C."/>
            <person name="Tang N."/>
            <person name="Roy S."/>
            <person name="Loubradou J."/>
            <person name="Henrissat B."/>
            <person name="Grigoriev I.V."/>
            <person name="Corradi N."/>
            <person name="Roux C."/>
            <person name="Martin F.M."/>
        </authorList>
    </citation>
    <scope>NUCLEOTIDE SEQUENCE [LARGE SCALE GENOMIC DNA]</scope>
    <source>
        <strain evidence="6 7">DAOM 194757</strain>
    </source>
</reference>
<comment type="caution">
    <text evidence="6">The sequence shown here is derived from an EMBL/GenBank/DDBJ whole genome shotgun (WGS) entry which is preliminary data.</text>
</comment>
<accession>A0A397W4Q5</accession>
<feature type="compositionally biased region" description="Basic and acidic residues" evidence="3">
    <location>
        <begin position="443"/>
        <end position="465"/>
    </location>
</feature>
<dbReference type="EMBL" id="QKWP01000049">
    <property type="protein sequence ID" value="RIB29022.1"/>
    <property type="molecule type" value="Genomic_DNA"/>
</dbReference>
<dbReference type="PANTHER" id="PTHR46461">
    <property type="entry name" value="KELCH DOMAIN-CONTAINING PROTEIN 3"/>
    <property type="match status" value="1"/>
</dbReference>
<protein>
    <recommendedName>
        <fullName evidence="5">Attractin/MKLN-like beta-propeller domain-containing protein</fullName>
    </recommendedName>
</protein>
<dbReference type="Proteomes" id="UP000266673">
    <property type="component" value="Unassembled WGS sequence"/>
</dbReference>
<evidence type="ECO:0000313" key="6">
    <source>
        <dbReference type="EMBL" id="RIB29022.1"/>
    </source>
</evidence>
<keyword evidence="4" id="KW-0472">Membrane</keyword>
<proteinExistence type="predicted"/>
<name>A0A397W4Q5_9GLOM</name>
<dbReference type="STRING" id="44941.A0A397W4Q5"/>
<dbReference type="OrthoDB" id="432528at2759"/>
<keyword evidence="2" id="KW-0677">Repeat</keyword>
<dbReference type="InterPro" id="IPR015915">
    <property type="entry name" value="Kelch-typ_b-propeller"/>
</dbReference>
<dbReference type="GO" id="GO:0003682">
    <property type="term" value="F:chromatin binding"/>
    <property type="evidence" value="ECO:0007669"/>
    <property type="project" value="InterPro"/>
</dbReference>
<organism evidence="6 7">
    <name type="scientific">Gigaspora rosea</name>
    <dbReference type="NCBI Taxonomy" id="44941"/>
    <lineage>
        <taxon>Eukaryota</taxon>
        <taxon>Fungi</taxon>
        <taxon>Fungi incertae sedis</taxon>
        <taxon>Mucoromycota</taxon>
        <taxon>Glomeromycotina</taxon>
        <taxon>Glomeromycetes</taxon>
        <taxon>Diversisporales</taxon>
        <taxon>Gigasporaceae</taxon>
        <taxon>Gigaspora</taxon>
    </lineage>
</organism>
<dbReference type="Gene3D" id="2.120.10.80">
    <property type="entry name" value="Kelch-type beta propeller"/>
    <property type="match status" value="2"/>
</dbReference>
<feature type="region of interest" description="Disordered" evidence="3">
    <location>
        <begin position="433"/>
        <end position="471"/>
    </location>
</feature>
<evidence type="ECO:0000256" key="1">
    <source>
        <dbReference type="ARBA" id="ARBA00022441"/>
    </source>
</evidence>
<evidence type="ECO:0000259" key="5">
    <source>
        <dbReference type="Pfam" id="PF24981"/>
    </source>
</evidence>
<evidence type="ECO:0000256" key="4">
    <source>
        <dbReference type="SAM" id="Phobius"/>
    </source>
</evidence>
<keyword evidence="7" id="KW-1185">Reference proteome</keyword>
<evidence type="ECO:0000256" key="3">
    <source>
        <dbReference type="SAM" id="MobiDB-lite"/>
    </source>
</evidence>
<dbReference type="PANTHER" id="PTHR46461:SF2">
    <property type="entry name" value="ATTRACTIN"/>
    <property type="match status" value="1"/>
</dbReference>
<keyword evidence="1" id="KW-0880">Kelch repeat</keyword>
<dbReference type="AlphaFoldDB" id="A0A397W4Q5"/>
<gene>
    <name evidence="6" type="ORF">C2G38_2028067</name>
</gene>
<dbReference type="GO" id="GO:0005737">
    <property type="term" value="C:cytoplasm"/>
    <property type="evidence" value="ECO:0007669"/>
    <property type="project" value="TreeGrafter"/>
</dbReference>
<keyword evidence="4" id="KW-0812">Transmembrane</keyword>
<dbReference type="InterPro" id="IPR052637">
    <property type="entry name" value="KLHDC3-like"/>
</dbReference>
<evidence type="ECO:0000256" key="2">
    <source>
        <dbReference type="ARBA" id="ARBA00022737"/>
    </source>
</evidence>
<feature type="domain" description="Attractin/MKLN-like beta-propeller" evidence="5">
    <location>
        <begin position="5"/>
        <end position="194"/>
    </location>
</feature>
<keyword evidence="4" id="KW-1133">Transmembrane helix</keyword>
<dbReference type="Pfam" id="PF24981">
    <property type="entry name" value="Beta-prop_ATRN-LZTR1"/>
    <property type="match status" value="1"/>
</dbReference>
<sequence>MDAFKPAGRIYQASIIIENKIYFLGGLNSANISTNDLFYLDISSPFSSIKLEWTDLTSIAPIPVKSAFSPACVGGINNSTIYLFEHRLTDNVNSTTLVTFTFDLTSQKWNALSKSEITPPPRQNMKAVVDMNGKMYINGGYEPYTTFKSNNNTYIFNSLSNSWLNDGPNSPVIRSAYTATLLPSGLIVYIGGIHDFPNGVYPNKTEDYHLVEIDMKQISIYNTISGNWSSMEATGDLIGTRLSHTAVLSKDGTTIIIYGGGSGNFTVTPEPSLAALDTRVKPYKWSSITSKGTFSPPPLAYHSAQIIENYMIVAFGALFTTNGFNLATGSNDNVYIFDTSKYEWITSFDLTKNSRDISNDQEINIPLIAGLSSGLFALIIIASIIGCIFYKRRYNYIATPGTNTGELNYIATPGTDTGDRCYIATPGTDISDRKYIATPGTDTDDHKYIATPGTDDRDRERERGSENLNLN</sequence>